<accession>A0AAV3S739</accession>
<sequence length="112" mass="11703">MALRDSFDYRSAAYVLIVVAAVGVYAFGSVPLLESLSYVPLALVALTGIVVPVRERIPKHDRLLTVGLGVVGVYGLAAEGLSIIDALFALAGVAAVASLVYERVTGRSTRIA</sequence>
<comment type="caution">
    <text evidence="2">The sequence shown here is derived from an EMBL/GenBank/DDBJ whole genome shotgun (WGS) entry which is preliminary data.</text>
</comment>
<dbReference type="Proteomes" id="UP001500837">
    <property type="component" value="Unassembled WGS sequence"/>
</dbReference>
<evidence type="ECO:0008006" key="4">
    <source>
        <dbReference type="Google" id="ProtNLM"/>
    </source>
</evidence>
<keyword evidence="1" id="KW-0812">Transmembrane</keyword>
<name>A0AAV3S739_9EURY</name>
<dbReference type="EMBL" id="BAAABL010000041">
    <property type="protein sequence ID" value="GAA0298302.1"/>
    <property type="molecule type" value="Genomic_DNA"/>
</dbReference>
<gene>
    <name evidence="2" type="ORF">GCM10009066_10670</name>
</gene>
<evidence type="ECO:0000256" key="1">
    <source>
        <dbReference type="SAM" id="Phobius"/>
    </source>
</evidence>
<keyword evidence="1" id="KW-0472">Membrane</keyword>
<organism evidence="2 3">
    <name type="scientific">Halarchaeum salinum</name>
    <dbReference type="NCBI Taxonomy" id="489912"/>
    <lineage>
        <taxon>Archaea</taxon>
        <taxon>Methanobacteriati</taxon>
        <taxon>Methanobacteriota</taxon>
        <taxon>Stenosarchaea group</taxon>
        <taxon>Halobacteria</taxon>
        <taxon>Halobacteriales</taxon>
        <taxon>Halobacteriaceae</taxon>
    </lineage>
</organism>
<evidence type="ECO:0000313" key="3">
    <source>
        <dbReference type="Proteomes" id="UP001500837"/>
    </source>
</evidence>
<evidence type="ECO:0000313" key="2">
    <source>
        <dbReference type="EMBL" id="GAA0298302.1"/>
    </source>
</evidence>
<feature type="transmembrane region" description="Helical" evidence="1">
    <location>
        <begin position="60"/>
        <end position="77"/>
    </location>
</feature>
<feature type="transmembrane region" description="Helical" evidence="1">
    <location>
        <begin position="12"/>
        <end position="30"/>
    </location>
</feature>
<reference evidence="2 3" key="1">
    <citation type="journal article" date="2019" name="Int. J. Syst. Evol. Microbiol.">
        <title>The Global Catalogue of Microorganisms (GCM) 10K type strain sequencing project: providing services to taxonomists for standard genome sequencing and annotation.</title>
        <authorList>
            <consortium name="The Broad Institute Genomics Platform"/>
            <consortium name="The Broad Institute Genome Sequencing Center for Infectious Disease"/>
            <person name="Wu L."/>
            <person name="Ma J."/>
        </authorList>
    </citation>
    <scope>NUCLEOTIDE SEQUENCE [LARGE SCALE GENOMIC DNA]</scope>
    <source>
        <strain evidence="2 3">JCM 16330</strain>
    </source>
</reference>
<keyword evidence="1" id="KW-1133">Transmembrane helix</keyword>
<feature type="transmembrane region" description="Helical" evidence="1">
    <location>
        <begin position="36"/>
        <end position="53"/>
    </location>
</feature>
<protein>
    <recommendedName>
        <fullName evidence="4">Phosphatidate cytidylyltransferase</fullName>
    </recommendedName>
</protein>
<dbReference type="RefSeq" id="WP_211312338.1">
    <property type="nucleotide sequence ID" value="NZ_BAAABL010000041.1"/>
</dbReference>
<proteinExistence type="predicted"/>
<dbReference type="AlphaFoldDB" id="A0AAV3S739"/>
<keyword evidence="3" id="KW-1185">Reference proteome</keyword>